<feature type="region of interest" description="Disordered" evidence="1">
    <location>
        <begin position="31"/>
        <end position="73"/>
    </location>
</feature>
<dbReference type="AlphaFoldDB" id="A0A5P1EB90"/>
<protein>
    <submittedName>
        <fullName evidence="2">Uncharacterized protein</fullName>
    </submittedName>
</protein>
<organism evidence="2 3">
    <name type="scientific">Asparagus officinalis</name>
    <name type="common">Garden asparagus</name>
    <dbReference type="NCBI Taxonomy" id="4686"/>
    <lineage>
        <taxon>Eukaryota</taxon>
        <taxon>Viridiplantae</taxon>
        <taxon>Streptophyta</taxon>
        <taxon>Embryophyta</taxon>
        <taxon>Tracheophyta</taxon>
        <taxon>Spermatophyta</taxon>
        <taxon>Magnoliopsida</taxon>
        <taxon>Liliopsida</taxon>
        <taxon>Asparagales</taxon>
        <taxon>Asparagaceae</taxon>
        <taxon>Asparagoideae</taxon>
        <taxon>Asparagus</taxon>
    </lineage>
</organism>
<feature type="region of interest" description="Disordered" evidence="1">
    <location>
        <begin position="85"/>
        <end position="109"/>
    </location>
</feature>
<sequence>MNDDDDDDNMNSIDLDDKKVLRRNCYADRRINSNMRFDDSDGLDSDEEIDRHPPPNRSRKIPSKLVVDRGQSQKAREIDATLAVVNGGGNSGGDGSDKVGELMDKIIRE</sequence>
<accession>A0A5P1EB90</accession>
<dbReference type="Gramene" id="ONK62467">
    <property type="protein sequence ID" value="ONK62467"/>
    <property type="gene ID" value="A4U43_C07F4180"/>
</dbReference>
<dbReference type="EMBL" id="CM007387">
    <property type="protein sequence ID" value="ONK62467.1"/>
    <property type="molecule type" value="Genomic_DNA"/>
</dbReference>
<feature type="compositionally biased region" description="Basic and acidic residues" evidence="1">
    <location>
        <begin position="95"/>
        <end position="109"/>
    </location>
</feature>
<gene>
    <name evidence="2" type="ORF">A4U43_C07F4180</name>
</gene>
<dbReference type="Proteomes" id="UP000243459">
    <property type="component" value="Chromosome 7"/>
</dbReference>
<reference evidence="3" key="1">
    <citation type="journal article" date="2017" name="Nat. Commun.">
        <title>The asparagus genome sheds light on the origin and evolution of a young Y chromosome.</title>
        <authorList>
            <person name="Harkess A."/>
            <person name="Zhou J."/>
            <person name="Xu C."/>
            <person name="Bowers J.E."/>
            <person name="Van der Hulst R."/>
            <person name="Ayyampalayam S."/>
            <person name="Mercati F."/>
            <person name="Riccardi P."/>
            <person name="McKain M.R."/>
            <person name="Kakrana A."/>
            <person name="Tang H."/>
            <person name="Ray J."/>
            <person name="Groenendijk J."/>
            <person name="Arikit S."/>
            <person name="Mathioni S.M."/>
            <person name="Nakano M."/>
            <person name="Shan H."/>
            <person name="Telgmann-Rauber A."/>
            <person name="Kanno A."/>
            <person name="Yue Z."/>
            <person name="Chen H."/>
            <person name="Li W."/>
            <person name="Chen Y."/>
            <person name="Xu X."/>
            <person name="Zhang Y."/>
            <person name="Luo S."/>
            <person name="Chen H."/>
            <person name="Gao J."/>
            <person name="Mao Z."/>
            <person name="Pires J.C."/>
            <person name="Luo M."/>
            <person name="Kudrna D."/>
            <person name="Wing R.A."/>
            <person name="Meyers B.C."/>
            <person name="Yi K."/>
            <person name="Kong H."/>
            <person name="Lavrijsen P."/>
            <person name="Sunseri F."/>
            <person name="Falavigna A."/>
            <person name="Ye Y."/>
            <person name="Leebens-Mack J.H."/>
            <person name="Chen G."/>
        </authorList>
    </citation>
    <scope>NUCLEOTIDE SEQUENCE [LARGE SCALE GENOMIC DNA]</scope>
    <source>
        <strain evidence="3">cv. DH0086</strain>
    </source>
</reference>
<name>A0A5P1EB90_ASPOF</name>
<evidence type="ECO:0000313" key="3">
    <source>
        <dbReference type="Proteomes" id="UP000243459"/>
    </source>
</evidence>
<evidence type="ECO:0000313" key="2">
    <source>
        <dbReference type="EMBL" id="ONK62467.1"/>
    </source>
</evidence>
<evidence type="ECO:0000256" key="1">
    <source>
        <dbReference type="SAM" id="MobiDB-lite"/>
    </source>
</evidence>
<keyword evidence="3" id="KW-1185">Reference proteome</keyword>
<proteinExistence type="predicted"/>